<dbReference type="Proteomes" id="UP000242957">
    <property type="component" value="Unassembled WGS sequence"/>
</dbReference>
<dbReference type="AlphaFoldDB" id="A0A1H0EJ33"/>
<accession>A0A1H0EJ33</accession>
<dbReference type="EMBL" id="FNIJ01000005">
    <property type="protein sequence ID" value="SDN82341.1"/>
    <property type="molecule type" value="Genomic_DNA"/>
</dbReference>
<evidence type="ECO:0000313" key="3">
    <source>
        <dbReference type="Proteomes" id="UP000242957"/>
    </source>
</evidence>
<protein>
    <submittedName>
        <fullName evidence="2">SnoaL-like domain-containing protein</fullName>
    </submittedName>
</protein>
<evidence type="ECO:0000259" key="1">
    <source>
        <dbReference type="Pfam" id="PF13577"/>
    </source>
</evidence>
<gene>
    <name evidence="2" type="ORF">SAMN05216193_105193</name>
</gene>
<name>A0A1H0EJ33_9PSED</name>
<dbReference type="Gene3D" id="3.10.450.50">
    <property type="match status" value="1"/>
</dbReference>
<evidence type="ECO:0000313" key="2">
    <source>
        <dbReference type="EMBL" id="SDN82341.1"/>
    </source>
</evidence>
<dbReference type="InterPro" id="IPR032710">
    <property type="entry name" value="NTF2-like_dom_sf"/>
</dbReference>
<dbReference type="RefSeq" id="WP_084310545.1">
    <property type="nucleotide sequence ID" value="NZ_FNIJ01000005.1"/>
</dbReference>
<proteinExistence type="predicted"/>
<dbReference type="OrthoDB" id="7605094at2"/>
<dbReference type="InterPro" id="IPR037401">
    <property type="entry name" value="SnoaL-like"/>
</dbReference>
<dbReference type="SUPFAM" id="SSF54427">
    <property type="entry name" value="NTF2-like"/>
    <property type="match status" value="1"/>
</dbReference>
<dbReference type="STRING" id="198616.SAMN05216193_105193"/>
<dbReference type="CDD" id="cd00531">
    <property type="entry name" value="NTF2_like"/>
    <property type="match status" value="1"/>
</dbReference>
<reference evidence="3" key="1">
    <citation type="submission" date="2016-10" db="EMBL/GenBank/DDBJ databases">
        <authorList>
            <person name="Varghese N."/>
            <person name="Submissions S."/>
        </authorList>
    </citation>
    <scope>NUCLEOTIDE SEQUENCE [LARGE SCALE GENOMIC DNA]</scope>
    <source>
        <strain evidence="3">JCM 21621</strain>
    </source>
</reference>
<feature type="domain" description="SnoaL-like" evidence="1">
    <location>
        <begin position="12"/>
        <end position="134"/>
    </location>
</feature>
<organism evidence="2 3">
    <name type="scientific">Pseudomonas jinjuensis</name>
    <dbReference type="NCBI Taxonomy" id="198616"/>
    <lineage>
        <taxon>Bacteria</taxon>
        <taxon>Pseudomonadati</taxon>
        <taxon>Pseudomonadota</taxon>
        <taxon>Gammaproteobacteria</taxon>
        <taxon>Pseudomonadales</taxon>
        <taxon>Pseudomonadaceae</taxon>
        <taxon>Pseudomonas</taxon>
    </lineage>
</organism>
<dbReference type="Pfam" id="PF13577">
    <property type="entry name" value="SnoaL_4"/>
    <property type="match status" value="1"/>
</dbReference>
<keyword evidence="3" id="KW-1185">Reference proteome</keyword>
<sequence length="175" mass="19495">MNPQSDLALLEQVEAKQALHSLNSRFARALDRMDRCLMVSLWTDDAEVNWGAHSGSAKPFVVSVTSPDENLERSFTSLSNEYFEIDGDSAIGEVYMINVGTAIEQGAKVDRLIGGRFLDSYRREGGEWKIASRTFVHDWNMTMPATAVWDEGLFGMIKLRGTRNDSDPVYALLGA</sequence>